<dbReference type="GO" id="GO:0004180">
    <property type="term" value="F:carboxypeptidase activity"/>
    <property type="evidence" value="ECO:0007669"/>
    <property type="project" value="UniProtKB-KW"/>
</dbReference>
<accession>A0A1H7IB74</accession>
<organism evidence="2 3">
    <name type="scientific">Methanobrevibacter gottschalkii</name>
    <dbReference type="NCBI Taxonomy" id="190974"/>
    <lineage>
        <taxon>Archaea</taxon>
        <taxon>Methanobacteriati</taxon>
        <taxon>Methanobacteriota</taxon>
        <taxon>Methanomada group</taxon>
        <taxon>Methanobacteria</taxon>
        <taxon>Methanobacteriales</taxon>
        <taxon>Methanobacteriaceae</taxon>
        <taxon>Methanobrevibacter</taxon>
    </lineage>
</organism>
<dbReference type="Pfam" id="PF08308">
    <property type="entry name" value="PEGA"/>
    <property type="match status" value="1"/>
</dbReference>
<name>A0A1H7IB74_9EURY</name>
<dbReference type="AlphaFoldDB" id="A0A1H7IB74"/>
<dbReference type="EMBL" id="FOAK01000003">
    <property type="protein sequence ID" value="SEK59122.1"/>
    <property type="molecule type" value="Genomic_DNA"/>
</dbReference>
<evidence type="ECO:0000313" key="3">
    <source>
        <dbReference type="Proteomes" id="UP000199506"/>
    </source>
</evidence>
<dbReference type="RefSeq" id="WP_091699036.1">
    <property type="nucleotide sequence ID" value="NZ_FOAK01000003.1"/>
</dbReference>
<evidence type="ECO:0000259" key="1">
    <source>
        <dbReference type="Pfam" id="PF08308"/>
    </source>
</evidence>
<reference evidence="2 3" key="1">
    <citation type="submission" date="2016-10" db="EMBL/GenBank/DDBJ databases">
        <authorList>
            <person name="de Groot N.N."/>
        </authorList>
    </citation>
    <scope>NUCLEOTIDE SEQUENCE [LARGE SCALE GENOMIC DNA]</scope>
    <source>
        <strain evidence="2 3">DSM 11978</strain>
    </source>
</reference>
<sequence length="442" mass="48348">MVDRGFGLCQESTYGEVLSTSEFNESKLNWWSEADTADFKLNDKPVTKSGSSRMNKQSRAGIIKPTGTTKADADLQRFALYFRAYLDNYKYTAGSGDVHTHEFWGGENKKLQSFRAVYVVDQLKKYIFGLLCDGLKFEVSDESMSVEANWIYKTEHAGIIGKNGETFTKPKDLVNDLFLMFYDISLELNNKPMTGIGTNLSFEGKNNLAVDKTVGFGSRAPQAQALAQKRENTPSVTIGLTEDTIESIIAAEYGKIGELTVGDSGAYEPSRCTILEIPFAINVRMCEYPDLLMRIEFPMCTLAVEYDMSGADSIDATISMETLGSNEITLADETTKVQTDMYVLLKNNQTELGVGSTPIGEETPATVNISVSVNDGENPVNGANVSINEIHSTTGSAGGCTLNNVPVGSQTIHVTADGFRDYSETINVSNENNTFEITLTEA</sequence>
<dbReference type="STRING" id="190974.SAMN05216439_1179"/>
<dbReference type="InterPro" id="IPR008969">
    <property type="entry name" value="CarboxyPept-like_regulatory"/>
</dbReference>
<dbReference type="InterPro" id="IPR013229">
    <property type="entry name" value="PEGA"/>
</dbReference>
<dbReference type="Gene3D" id="2.60.40.1120">
    <property type="entry name" value="Carboxypeptidase-like, regulatory domain"/>
    <property type="match status" value="1"/>
</dbReference>
<keyword evidence="2" id="KW-0378">Hydrolase</keyword>
<proteinExistence type="predicted"/>
<gene>
    <name evidence="2" type="ORF">SAMN05216439_1179</name>
</gene>
<keyword evidence="2" id="KW-0121">Carboxypeptidase</keyword>
<keyword evidence="2" id="KW-0645">Protease</keyword>
<protein>
    <submittedName>
        <fullName evidence="2">Carboxypeptidase regulatory-like domain-containing protein</fullName>
    </submittedName>
</protein>
<dbReference type="SUPFAM" id="SSF49464">
    <property type="entry name" value="Carboxypeptidase regulatory domain-like"/>
    <property type="match status" value="1"/>
</dbReference>
<dbReference type="SMR" id="A0A1H7IB74"/>
<dbReference type="OrthoDB" id="78137at2157"/>
<evidence type="ECO:0000313" key="2">
    <source>
        <dbReference type="EMBL" id="SEK59122.1"/>
    </source>
</evidence>
<feature type="domain" description="PEGA" evidence="1">
    <location>
        <begin position="381"/>
        <end position="440"/>
    </location>
</feature>
<dbReference type="Proteomes" id="UP000199506">
    <property type="component" value="Unassembled WGS sequence"/>
</dbReference>